<name>A0ABW7GZW9_9BURK</name>
<dbReference type="Proteomes" id="UP001606303">
    <property type="component" value="Unassembled WGS sequence"/>
</dbReference>
<comment type="caution">
    <text evidence="1">The sequence shown here is derived from an EMBL/GenBank/DDBJ whole genome shotgun (WGS) entry which is preliminary data.</text>
</comment>
<sequence length="179" mass="20797">MALKKDFEFIASLSSDFFQRAHIKKTLKAINDSEMTGWEKWLQIELAAFLEARDDIKAWWRESSYEMDKRLVESRKRCAVDFLVHQKWKQSHMALELKQVNSPTACVQGMIRDKKKIDGIKSAKYDIRSVWCVGVHRAVDPAEVARLVAYYGSKLNSPVNPKLLSTERIGYSPYMFTIF</sequence>
<keyword evidence="2" id="KW-1185">Reference proteome</keyword>
<evidence type="ECO:0000313" key="2">
    <source>
        <dbReference type="Proteomes" id="UP001606303"/>
    </source>
</evidence>
<accession>A0ABW7GZW9</accession>
<reference evidence="1 2" key="1">
    <citation type="submission" date="2024-08" db="EMBL/GenBank/DDBJ databases">
        <authorList>
            <person name="Lu H."/>
        </authorList>
    </citation>
    <scope>NUCLEOTIDE SEQUENCE [LARGE SCALE GENOMIC DNA]</scope>
    <source>
        <strain evidence="1 2">BYS87W</strain>
    </source>
</reference>
<organism evidence="1 2">
    <name type="scientific">Pelomonas baiyunensis</name>
    <dbReference type="NCBI Taxonomy" id="3299026"/>
    <lineage>
        <taxon>Bacteria</taxon>
        <taxon>Pseudomonadati</taxon>
        <taxon>Pseudomonadota</taxon>
        <taxon>Betaproteobacteria</taxon>
        <taxon>Burkholderiales</taxon>
        <taxon>Sphaerotilaceae</taxon>
        <taxon>Roseateles</taxon>
    </lineage>
</organism>
<gene>
    <name evidence="1" type="ORF">ACG01O_12995</name>
</gene>
<evidence type="ECO:0000313" key="1">
    <source>
        <dbReference type="EMBL" id="MFG6467533.1"/>
    </source>
</evidence>
<dbReference type="EMBL" id="JBIGIB010000003">
    <property type="protein sequence ID" value="MFG6467533.1"/>
    <property type="molecule type" value="Genomic_DNA"/>
</dbReference>
<proteinExistence type="predicted"/>
<dbReference type="RefSeq" id="WP_394385198.1">
    <property type="nucleotide sequence ID" value="NZ_JBIGIB010000003.1"/>
</dbReference>
<protein>
    <submittedName>
        <fullName evidence="1">Uncharacterized protein</fullName>
    </submittedName>
</protein>